<dbReference type="GO" id="GO:0006281">
    <property type="term" value="P:DNA repair"/>
    <property type="evidence" value="ECO:0007669"/>
    <property type="project" value="InterPro"/>
</dbReference>
<dbReference type="AlphaFoldDB" id="A0A023F2L9"/>
<dbReference type="GO" id="GO:0006310">
    <property type="term" value="P:DNA recombination"/>
    <property type="evidence" value="ECO:0007669"/>
    <property type="project" value="InterPro"/>
</dbReference>
<dbReference type="Pfam" id="PF08646">
    <property type="entry name" value="Rep_fac-A_C"/>
    <property type="match status" value="1"/>
</dbReference>
<dbReference type="InterPro" id="IPR047192">
    <property type="entry name" value="Euk_RPA1_DBD_C"/>
</dbReference>
<feature type="domain" description="Replication protein A 70 kDa DNA-binding subunit B/D first OB fold" evidence="13">
    <location>
        <begin position="178"/>
        <end position="283"/>
    </location>
</feature>
<comment type="subunit">
    <text evidence="10 11">Component of the heterotrimeric canonical replication protein A complex (RPA).</text>
</comment>
<evidence type="ECO:0000256" key="12">
    <source>
        <dbReference type="SAM" id="MobiDB-lite"/>
    </source>
</evidence>
<feature type="non-terminal residue" evidence="17">
    <location>
        <position position="1"/>
    </location>
</feature>
<dbReference type="CDD" id="cd04477">
    <property type="entry name" value="RPA1N"/>
    <property type="match status" value="1"/>
</dbReference>
<evidence type="ECO:0000256" key="1">
    <source>
        <dbReference type="ARBA" id="ARBA00004123"/>
    </source>
</evidence>
<evidence type="ECO:0000256" key="3">
    <source>
        <dbReference type="ARBA" id="ARBA00022705"/>
    </source>
</evidence>
<dbReference type="InterPro" id="IPR007199">
    <property type="entry name" value="Rep_factor-A_N"/>
</dbReference>
<feature type="compositionally biased region" description="Polar residues" evidence="12">
    <location>
        <begin position="164"/>
        <end position="181"/>
    </location>
</feature>
<dbReference type="NCBIfam" id="TIGR00617">
    <property type="entry name" value="rpa1"/>
    <property type="match status" value="1"/>
</dbReference>
<protein>
    <recommendedName>
        <fullName evidence="11">Replication protein A subunit</fullName>
    </recommendedName>
</protein>
<evidence type="ECO:0000256" key="4">
    <source>
        <dbReference type="ARBA" id="ARBA00022723"/>
    </source>
</evidence>
<comment type="function">
    <text evidence="9 11">As part of the heterotrimeric replication protein A complex (RPA/RP-A), binds and stabilizes single-stranded DNA intermediates, that form during DNA replication or upon DNA stress. It prevents their reannealing and in parallel, recruits and activates different proteins and complexes involved in DNA metabolism. Thereby, it plays an essential role both in DNA replication and the cellular response to DNA damage.</text>
</comment>
<keyword evidence="8 11" id="KW-0539">Nucleus</keyword>
<evidence type="ECO:0000256" key="2">
    <source>
        <dbReference type="ARBA" id="ARBA00005690"/>
    </source>
</evidence>
<dbReference type="InterPro" id="IPR031657">
    <property type="entry name" value="REPA_OB_2"/>
</dbReference>
<evidence type="ECO:0000256" key="9">
    <source>
        <dbReference type="ARBA" id="ARBA00058595"/>
    </source>
</evidence>
<comment type="similarity">
    <text evidence="2 11">Belongs to the replication factor A protein 1 family.</text>
</comment>
<dbReference type="FunFam" id="2.40.50.140:FF:000117">
    <property type="entry name" value="Replication protein A subunit"/>
    <property type="match status" value="1"/>
</dbReference>
<dbReference type="InterPro" id="IPR012340">
    <property type="entry name" value="NA-bd_OB-fold"/>
</dbReference>
<evidence type="ECO:0000256" key="8">
    <source>
        <dbReference type="ARBA" id="ARBA00023242"/>
    </source>
</evidence>
<dbReference type="GO" id="GO:0008270">
    <property type="term" value="F:zinc ion binding"/>
    <property type="evidence" value="ECO:0007669"/>
    <property type="project" value="UniProtKB-KW"/>
</dbReference>
<proteinExistence type="evidence at transcript level"/>
<feature type="compositionally biased region" description="Polar residues" evidence="12">
    <location>
        <begin position="115"/>
        <end position="132"/>
    </location>
</feature>
<keyword evidence="7 11" id="KW-0238">DNA-binding</keyword>
<dbReference type="FunFam" id="2.40.50.140:FF:000041">
    <property type="entry name" value="Replication protein A subunit"/>
    <property type="match status" value="1"/>
</dbReference>
<evidence type="ECO:0000256" key="10">
    <source>
        <dbReference type="ARBA" id="ARBA00062035"/>
    </source>
</evidence>
<dbReference type="Pfam" id="PF04057">
    <property type="entry name" value="Rep-A_N"/>
    <property type="match status" value="1"/>
</dbReference>
<dbReference type="GO" id="GO:0003677">
    <property type="term" value="F:DNA binding"/>
    <property type="evidence" value="ECO:0007669"/>
    <property type="project" value="UniProtKB-KW"/>
</dbReference>
<dbReference type="InterPro" id="IPR003871">
    <property type="entry name" value="RFA1B/D_OB_1st"/>
</dbReference>
<dbReference type="Pfam" id="PF16900">
    <property type="entry name" value="REPA_OB_2"/>
    <property type="match status" value="1"/>
</dbReference>
<reference evidence="17" key="1">
    <citation type="journal article" date="2014" name="PLoS Negl. Trop. Dis.">
        <title>An updated insight into the Sialotranscriptome of Triatoma infestans: developmental stage and geographic variations.</title>
        <authorList>
            <person name="Schwarz A."/>
            <person name="Medrano-Mercado N."/>
            <person name="Schaub G.A."/>
            <person name="Struchiner C.J."/>
            <person name="Bargues M.D."/>
            <person name="Levy M.Z."/>
            <person name="Ribeiro J.M."/>
        </authorList>
    </citation>
    <scope>NUCLEOTIDE SEQUENCE</scope>
    <source>
        <strain evidence="17">Chile</strain>
        <tissue evidence="17">Salivary glands</tissue>
    </source>
</reference>
<dbReference type="FunFam" id="2.40.50.140:FF:000090">
    <property type="entry name" value="Replication protein A subunit"/>
    <property type="match status" value="1"/>
</dbReference>
<keyword evidence="3 11" id="KW-0235">DNA replication</keyword>
<name>A0A023F2L9_TRIIF</name>
<dbReference type="EMBL" id="GBBI01003341">
    <property type="protein sequence ID" value="JAC15371.1"/>
    <property type="molecule type" value="mRNA"/>
</dbReference>
<evidence type="ECO:0000259" key="16">
    <source>
        <dbReference type="Pfam" id="PF16900"/>
    </source>
</evidence>
<evidence type="ECO:0000313" key="17">
    <source>
        <dbReference type="EMBL" id="JAC15371.1"/>
    </source>
</evidence>
<dbReference type="FunFam" id="2.40.50.140:FF:000064">
    <property type="entry name" value="Replication protein A subunit"/>
    <property type="match status" value="1"/>
</dbReference>
<dbReference type="CDD" id="cd04475">
    <property type="entry name" value="RPA1_DBD_B"/>
    <property type="match status" value="1"/>
</dbReference>
<dbReference type="InterPro" id="IPR013955">
    <property type="entry name" value="Rep_factor-A_C"/>
</dbReference>
<evidence type="ECO:0000256" key="6">
    <source>
        <dbReference type="ARBA" id="ARBA00022833"/>
    </source>
</evidence>
<evidence type="ECO:0000256" key="5">
    <source>
        <dbReference type="ARBA" id="ARBA00022771"/>
    </source>
</evidence>
<accession>A0A023F2L9</accession>
<dbReference type="PANTHER" id="PTHR47165">
    <property type="entry name" value="OS03G0429900 PROTEIN"/>
    <property type="match status" value="1"/>
</dbReference>
<feature type="domain" description="Replication factor-A protein 1 N-terminal" evidence="14">
    <location>
        <begin position="1"/>
        <end position="102"/>
    </location>
</feature>
<dbReference type="GO" id="GO:0006260">
    <property type="term" value="P:DNA replication"/>
    <property type="evidence" value="ECO:0007669"/>
    <property type="project" value="UniProtKB-KW"/>
</dbReference>
<dbReference type="Gene3D" id="2.40.50.140">
    <property type="entry name" value="Nucleic acid-binding proteins"/>
    <property type="match status" value="4"/>
</dbReference>
<dbReference type="Pfam" id="PF02721">
    <property type="entry name" value="DUF223"/>
    <property type="match status" value="1"/>
</dbReference>
<sequence length="614" mass="68089">LSEGAIKTIMTGGTVTDPVFQILGSKVITGQGASERYRLLISDGVHLNSFAMLATQLNHMLTGGELVENTVVKITNHIVSVIKNQEKGDKRIMVILGVEVLKHGRDVGMRIGNPVQLSDTQQQNNSAPTATAQAMRPPAVQNKTPTPSGGSSFGGGAGPRRSLSETVYNSPSNPTAQTHPIASLSPYQNGWVIKARVTCKSPIRTWSNARSEGKLFSIDLVDESGEIRATAFREQVDKFYEMIEENKVYFVSKCQIKMANKKFSSLNNDYEMTFTNDTRVVPCLEDDRSIPTLQFNFTNLSVIQDSEPNTMLDFIGVCKNVGDVMTLTSRTTNKELKKREVTIVDSSLASVCLTLWGTQAEEFNGDNQPVVAVKGGRVSEFQGGKSVSLVGGSVLQINPDIPEAHKLRGWFDGLSEDAKFISISARTDSGGGGSGKNLTLKEAVNEKLGCGDKADYFSCYANVMHIRTEKCTYKACPTPDCNKKVIDQNTGQYRCEKCNREYDSFKYRLMISMNIGDFSGNQWISLFQDAGEELLEAKADDIGRWQEEDNAKFNQVFKKVTLRPYQFRLRAKMETFNDESRVKYTVFSVKKPNYKERCRQLLSEIKELSGLANN</sequence>
<keyword evidence="5 11" id="KW-0863">Zinc-finger</keyword>
<evidence type="ECO:0000259" key="15">
    <source>
        <dbReference type="Pfam" id="PF08646"/>
    </source>
</evidence>
<evidence type="ECO:0000259" key="14">
    <source>
        <dbReference type="Pfam" id="PF04057"/>
    </source>
</evidence>
<dbReference type="SUPFAM" id="SSF50249">
    <property type="entry name" value="Nucleic acid-binding proteins"/>
    <property type="match status" value="4"/>
</dbReference>
<dbReference type="GO" id="GO:0005634">
    <property type="term" value="C:nucleus"/>
    <property type="evidence" value="ECO:0007669"/>
    <property type="project" value="UniProtKB-SubCell"/>
</dbReference>
<keyword evidence="4 11" id="KW-0479">Metal-binding</keyword>
<feature type="domain" description="Replication factor A C-terminal" evidence="15">
    <location>
        <begin position="456"/>
        <end position="601"/>
    </location>
</feature>
<keyword evidence="6 11" id="KW-0862">Zinc</keyword>
<evidence type="ECO:0000256" key="7">
    <source>
        <dbReference type="ARBA" id="ARBA00023125"/>
    </source>
</evidence>
<evidence type="ECO:0000259" key="13">
    <source>
        <dbReference type="Pfam" id="PF02721"/>
    </source>
</evidence>
<feature type="domain" description="Replication protein A OB" evidence="16">
    <location>
        <begin position="301"/>
        <end position="398"/>
    </location>
</feature>
<dbReference type="CDD" id="cd04474">
    <property type="entry name" value="RPA1_DBD_A"/>
    <property type="match status" value="1"/>
</dbReference>
<comment type="subcellular location">
    <subcellularLocation>
        <location evidence="1 11">Nucleus</location>
    </subcellularLocation>
</comment>
<evidence type="ECO:0000256" key="11">
    <source>
        <dbReference type="RuleBase" id="RU364130"/>
    </source>
</evidence>
<dbReference type="CDD" id="cd04476">
    <property type="entry name" value="RPA1_DBD_C"/>
    <property type="match status" value="1"/>
</dbReference>
<feature type="region of interest" description="Disordered" evidence="12">
    <location>
        <begin position="112"/>
        <end position="181"/>
    </location>
</feature>
<dbReference type="InterPro" id="IPR004591">
    <property type="entry name" value="Rfa1"/>
</dbReference>
<organism evidence="17">
    <name type="scientific">Triatoma infestans</name>
    <name type="common">Assassin bug</name>
    <dbReference type="NCBI Taxonomy" id="30076"/>
    <lineage>
        <taxon>Eukaryota</taxon>
        <taxon>Metazoa</taxon>
        <taxon>Ecdysozoa</taxon>
        <taxon>Arthropoda</taxon>
        <taxon>Hexapoda</taxon>
        <taxon>Insecta</taxon>
        <taxon>Pterygota</taxon>
        <taxon>Neoptera</taxon>
        <taxon>Paraneoptera</taxon>
        <taxon>Hemiptera</taxon>
        <taxon>Heteroptera</taxon>
        <taxon>Panheteroptera</taxon>
        <taxon>Cimicomorpha</taxon>
        <taxon>Reduviidae</taxon>
        <taxon>Triatominae</taxon>
        <taxon>Triatoma</taxon>
    </lineage>
</organism>
<dbReference type="PANTHER" id="PTHR47165:SF4">
    <property type="entry name" value="OS03G0429900 PROTEIN"/>
    <property type="match status" value="1"/>
</dbReference>